<protein>
    <submittedName>
        <fullName evidence="2">Uncharacterized protein</fullName>
    </submittedName>
</protein>
<organism evidence="2 3">
    <name type="scientific">Capitella teleta</name>
    <name type="common">Polychaete worm</name>
    <dbReference type="NCBI Taxonomy" id="283909"/>
    <lineage>
        <taxon>Eukaryota</taxon>
        <taxon>Metazoa</taxon>
        <taxon>Spiralia</taxon>
        <taxon>Lophotrochozoa</taxon>
        <taxon>Annelida</taxon>
        <taxon>Polychaeta</taxon>
        <taxon>Sedentaria</taxon>
        <taxon>Scolecida</taxon>
        <taxon>Capitellidae</taxon>
        <taxon>Capitella</taxon>
    </lineage>
</organism>
<feature type="region of interest" description="Disordered" evidence="1">
    <location>
        <begin position="24"/>
        <end position="59"/>
    </location>
</feature>
<evidence type="ECO:0000313" key="3">
    <source>
        <dbReference type="Proteomes" id="UP000014760"/>
    </source>
</evidence>
<dbReference type="EMBL" id="AMQN01000083">
    <property type="status" value="NOT_ANNOTATED_CDS"/>
    <property type="molecule type" value="Genomic_DNA"/>
</dbReference>
<dbReference type="Proteomes" id="UP000014760">
    <property type="component" value="Unassembled WGS sequence"/>
</dbReference>
<evidence type="ECO:0000313" key="2">
    <source>
        <dbReference type="EnsemblMetazoa" id="CapteP187233"/>
    </source>
</evidence>
<dbReference type="HOGENOM" id="CLU_669470_0_0_1"/>
<evidence type="ECO:0000256" key="1">
    <source>
        <dbReference type="SAM" id="MobiDB-lite"/>
    </source>
</evidence>
<reference evidence="3" key="1">
    <citation type="submission" date="2012-12" db="EMBL/GenBank/DDBJ databases">
        <authorList>
            <person name="Hellsten U."/>
            <person name="Grimwood J."/>
            <person name="Chapman J.A."/>
            <person name="Shapiro H."/>
            <person name="Aerts A."/>
            <person name="Otillar R.P."/>
            <person name="Terry A.Y."/>
            <person name="Boore J.L."/>
            <person name="Simakov O."/>
            <person name="Marletaz F."/>
            <person name="Cho S.-J."/>
            <person name="Edsinger-Gonzales E."/>
            <person name="Havlak P."/>
            <person name="Kuo D.-H."/>
            <person name="Larsson T."/>
            <person name="Lv J."/>
            <person name="Arendt D."/>
            <person name="Savage R."/>
            <person name="Osoegawa K."/>
            <person name="de Jong P."/>
            <person name="Lindberg D.R."/>
            <person name="Seaver E.C."/>
            <person name="Weisblat D.A."/>
            <person name="Putnam N.H."/>
            <person name="Grigoriev I.V."/>
            <person name="Rokhsar D.S."/>
        </authorList>
    </citation>
    <scope>NUCLEOTIDE SEQUENCE</scope>
    <source>
        <strain evidence="3">I ESC-2004</strain>
    </source>
</reference>
<dbReference type="OrthoDB" id="9996331at2759"/>
<dbReference type="EnsemblMetazoa" id="CapteT187233">
    <property type="protein sequence ID" value="CapteP187233"/>
    <property type="gene ID" value="CapteG187233"/>
</dbReference>
<name>X1ZK25_CAPTE</name>
<reference evidence="3" key="2">
    <citation type="journal article" date="2013" name="Nature">
        <title>Insights into bilaterian evolution from three spiralian genomes.</title>
        <authorList>
            <person name="Simakov O."/>
            <person name="Marletaz F."/>
            <person name="Cho S.J."/>
            <person name="Edsinger-Gonzales E."/>
            <person name="Havlak P."/>
            <person name="Hellsten U."/>
            <person name="Kuo D.H."/>
            <person name="Larsson T."/>
            <person name="Lv J."/>
            <person name="Arendt D."/>
            <person name="Savage R."/>
            <person name="Osoegawa K."/>
            <person name="de Jong P."/>
            <person name="Grimwood J."/>
            <person name="Chapman J.A."/>
            <person name="Shapiro H."/>
            <person name="Aerts A."/>
            <person name="Otillar R.P."/>
            <person name="Terry A.Y."/>
            <person name="Boore J.L."/>
            <person name="Grigoriev I.V."/>
            <person name="Lindberg D.R."/>
            <person name="Seaver E.C."/>
            <person name="Weisblat D.A."/>
            <person name="Putnam N.H."/>
            <person name="Rokhsar D.S."/>
        </authorList>
    </citation>
    <scope>NUCLEOTIDE SEQUENCE</scope>
    <source>
        <strain evidence="3">I ESC-2004</strain>
    </source>
</reference>
<reference evidence="2" key="3">
    <citation type="submission" date="2015-06" db="UniProtKB">
        <authorList>
            <consortium name="EnsemblMetazoa"/>
        </authorList>
    </citation>
    <scope>IDENTIFICATION</scope>
</reference>
<sequence>MGSKRKQLQVDVTKETVCEILEQHHQTGRDLDQDDNNDHPSSWMVEDRGNPGLPDTGERYTDPGWPACEPGGLFESPCLYIYTERRRNARHSWARTHFHIQDIQWQHAVFRDLAHFELYIAGIICETALCKTSVVVKTAGQHTKNVISLCQIPLAFHGRFISPGTEEFSDYVIDDHRITRSNADGSRKDSWDCYGHGASTEDGIIQTHEPSSGLYKCFSFKSSSTAHNLLIMKSTGTVWDPDWIEENCRMLNIHFDYIGLSSMDGTMLFRELSDYPTAARCQVPLVERKLVSYREAKWCVDGEIAPHTDAKGFEFYKGPCSGTPRNYTIRCMDQHLDLEGWPLYLTSIENQYDPTPKWNCLCTAQWPSEDSENVNRVFISNNIEACIQLNDDRKLWMEIYLQNSKYKQFHL</sequence>
<accession>X1ZK25</accession>
<proteinExistence type="predicted"/>
<dbReference type="AlphaFoldDB" id="X1ZK25"/>
<keyword evidence="3" id="KW-1185">Reference proteome</keyword>